<sequence length="218" mass="24384">MAWGSPSKSIPDPYPSTQPGRPQEKRGGRESAPPPEPYQAICPQHWEGALGSPQSTLSPCRWGQGPRPHNPCLVVVGVCGRGAYWNLEAPLTRGPPDLAPPCEMVRGYFPYHFTKKSVKSVKNDKRQFLTIPLFKVFFFPSSLFYLLSSIYLRFFPPSSSSSGSSSDPLLLAPNEEGKKTPRRKMPDENAGARSRGLEEEPEEEEDGGRNRRKIEERR</sequence>
<feature type="region of interest" description="Disordered" evidence="1">
    <location>
        <begin position="1"/>
        <end position="39"/>
    </location>
</feature>
<dbReference type="OrthoDB" id="10613590at2759"/>
<accession>A0A2G9QAS0</accession>
<feature type="compositionally biased region" description="Basic and acidic residues" evidence="1">
    <location>
        <begin position="207"/>
        <end position="218"/>
    </location>
</feature>
<proteinExistence type="predicted"/>
<evidence type="ECO:0000313" key="3">
    <source>
        <dbReference type="Proteomes" id="UP000228934"/>
    </source>
</evidence>
<dbReference type="AlphaFoldDB" id="A0A2G9QAS0"/>
<name>A0A2G9QAS0_AQUCT</name>
<reference evidence="3" key="1">
    <citation type="journal article" date="2017" name="Nat. Commun.">
        <title>The North American bullfrog draft genome provides insight into hormonal regulation of long noncoding RNA.</title>
        <authorList>
            <person name="Hammond S.A."/>
            <person name="Warren R.L."/>
            <person name="Vandervalk B.P."/>
            <person name="Kucuk E."/>
            <person name="Khan H."/>
            <person name="Gibb E.A."/>
            <person name="Pandoh P."/>
            <person name="Kirk H."/>
            <person name="Zhao Y."/>
            <person name="Jones M."/>
            <person name="Mungall A.J."/>
            <person name="Coope R."/>
            <person name="Pleasance S."/>
            <person name="Moore R.A."/>
            <person name="Holt R.A."/>
            <person name="Round J.M."/>
            <person name="Ohora S."/>
            <person name="Walle B.V."/>
            <person name="Veldhoen N."/>
            <person name="Helbing C.C."/>
            <person name="Birol I."/>
        </authorList>
    </citation>
    <scope>NUCLEOTIDE SEQUENCE [LARGE SCALE GENOMIC DNA]</scope>
</reference>
<feature type="region of interest" description="Disordered" evidence="1">
    <location>
        <begin position="160"/>
        <end position="218"/>
    </location>
</feature>
<evidence type="ECO:0000313" key="2">
    <source>
        <dbReference type="EMBL" id="PIO12702.1"/>
    </source>
</evidence>
<keyword evidence="3" id="KW-1185">Reference proteome</keyword>
<dbReference type="Proteomes" id="UP000228934">
    <property type="component" value="Unassembled WGS sequence"/>
</dbReference>
<gene>
    <name evidence="2" type="ORF">AB205_0149490</name>
</gene>
<feature type="compositionally biased region" description="Basic and acidic residues" evidence="1">
    <location>
        <begin position="175"/>
        <end position="187"/>
    </location>
</feature>
<dbReference type="EMBL" id="KZ060169">
    <property type="protein sequence ID" value="PIO12702.1"/>
    <property type="molecule type" value="Genomic_DNA"/>
</dbReference>
<protein>
    <submittedName>
        <fullName evidence="2">Uncharacterized protein</fullName>
    </submittedName>
</protein>
<organism evidence="2 3">
    <name type="scientific">Aquarana catesbeiana</name>
    <name type="common">American bullfrog</name>
    <name type="synonym">Rana catesbeiana</name>
    <dbReference type="NCBI Taxonomy" id="8400"/>
    <lineage>
        <taxon>Eukaryota</taxon>
        <taxon>Metazoa</taxon>
        <taxon>Chordata</taxon>
        <taxon>Craniata</taxon>
        <taxon>Vertebrata</taxon>
        <taxon>Euteleostomi</taxon>
        <taxon>Amphibia</taxon>
        <taxon>Batrachia</taxon>
        <taxon>Anura</taxon>
        <taxon>Neobatrachia</taxon>
        <taxon>Ranoidea</taxon>
        <taxon>Ranidae</taxon>
        <taxon>Aquarana</taxon>
    </lineage>
</organism>
<evidence type="ECO:0000256" key="1">
    <source>
        <dbReference type="SAM" id="MobiDB-lite"/>
    </source>
</evidence>